<dbReference type="GO" id="GO:0003887">
    <property type="term" value="F:DNA-directed DNA polymerase activity"/>
    <property type="evidence" value="ECO:0007669"/>
    <property type="project" value="UniProtKB-UniRule"/>
</dbReference>
<name>A0A7C3CHD4_9BACT</name>
<dbReference type="Proteomes" id="UP000886043">
    <property type="component" value="Unassembled WGS sequence"/>
</dbReference>
<comment type="similarity">
    <text evidence="2 10">Belongs to the beta sliding clamp family.</text>
</comment>
<dbReference type="Pfam" id="PF02767">
    <property type="entry name" value="DNA_pol3_beta_2"/>
    <property type="match status" value="1"/>
</dbReference>
<dbReference type="InterPro" id="IPR001001">
    <property type="entry name" value="DNA_polIII_beta"/>
</dbReference>
<dbReference type="NCBIfam" id="TIGR00663">
    <property type="entry name" value="dnan"/>
    <property type="match status" value="1"/>
</dbReference>
<organism evidence="14">
    <name type="scientific">Thermosulfurimonas dismutans</name>
    <dbReference type="NCBI Taxonomy" id="999894"/>
    <lineage>
        <taxon>Bacteria</taxon>
        <taxon>Pseudomonadati</taxon>
        <taxon>Thermodesulfobacteriota</taxon>
        <taxon>Thermodesulfobacteria</taxon>
        <taxon>Thermodesulfobacteriales</taxon>
        <taxon>Thermodesulfobacteriaceae</taxon>
        <taxon>Thermosulfurimonas</taxon>
    </lineage>
</organism>
<dbReference type="EMBL" id="DRMH01000135">
    <property type="protein sequence ID" value="HFC98730.1"/>
    <property type="molecule type" value="Genomic_DNA"/>
</dbReference>
<dbReference type="AlphaFoldDB" id="A0A7C3CHD4"/>
<keyword evidence="9" id="KW-0238">DNA-binding</keyword>
<proteinExistence type="inferred from homology"/>
<dbReference type="Pfam" id="PF00712">
    <property type="entry name" value="DNA_pol3_beta"/>
    <property type="match status" value="1"/>
</dbReference>
<dbReference type="Gene3D" id="3.10.150.10">
    <property type="entry name" value="DNA Polymerase III, subunit A, domain 2"/>
    <property type="match status" value="1"/>
</dbReference>
<comment type="subunit">
    <text evidence="10">Forms a ring-shaped head-to-tail homodimer around DNA.</text>
</comment>
<gene>
    <name evidence="14" type="primary">dnaN</name>
    <name evidence="14" type="ORF">ENJ40_09815</name>
</gene>
<dbReference type="PANTHER" id="PTHR30478">
    <property type="entry name" value="DNA POLYMERASE III SUBUNIT BETA"/>
    <property type="match status" value="1"/>
</dbReference>
<evidence type="ECO:0000259" key="12">
    <source>
        <dbReference type="Pfam" id="PF02767"/>
    </source>
</evidence>
<dbReference type="SUPFAM" id="SSF55979">
    <property type="entry name" value="DNA clamp"/>
    <property type="match status" value="3"/>
</dbReference>
<protein>
    <recommendedName>
        <fullName evidence="3 10">Beta sliding clamp</fullName>
    </recommendedName>
</protein>
<evidence type="ECO:0000256" key="8">
    <source>
        <dbReference type="ARBA" id="ARBA00022932"/>
    </source>
</evidence>
<comment type="function">
    <text evidence="10">Confers DNA tethering and processivity to DNA polymerases and other proteins. Acts as a clamp, forming a ring around DNA (a reaction catalyzed by the clamp-loading complex) which diffuses in an ATP-independent manner freely and bidirectionally along dsDNA. Initially characterized for its ability to contact the catalytic subunit of DNA polymerase III (Pol III), a complex, multichain enzyme responsible for most of the replicative synthesis in bacteria; Pol III exhibits 3'-5' exonuclease proofreading activity. The beta chain is required for initiation of replication as well as for processivity of DNA replication.</text>
</comment>
<evidence type="ECO:0000256" key="9">
    <source>
        <dbReference type="ARBA" id="ARBA00023125"/>
    </source>
</evidence>
<evidence type="ECO:0000256" key="1">
    <source>
        <dbReference type="ARBA" id="ARBA00004496"/>
    </source>
</evidence>
<keyword evidence="7 10" id="KW-0235">DNA replication</keyword>
<dbReference type="InterPro" id="IPR022634">
    <property type="entry name" value="DNA_polIII_beta_N"/>
</dbReference>
<evidence type="ECO:0000256" key="10">
    <source>
        <dbReference type="PIRNR" id="PIRNR000804"/>
    </source>
</evidence>
<dbReference type="GO" id="GO:0006271">
    <property type="term" value="P:DNA strand elongation involved in DNA replication"/>
    <property type="evidence" value="ECO:0007669"/>
    <property type="project" value="TreeGrafter"/>
</dbReference>
<dbReference type="GO" id="GO:0005737">
    <property type="term" value="C:cytoplasm"/>
    <property type="evidence" value="ECO:0007669"/>
    <property type="project" value="UniProtKB-SubCell"/>
</dbReference>
<dbReference type="InterPro" id="IPR022635">
    <property type="entry name" value="DNA_polIII_beta_C"/>
</dbReference>
<feature type="domain" description="DNA polymerase III beta sliding clamp N-terminal" evidence="11">
    <location>
        <begin position="3"/>
        <end position="123"/>
    </location>
</feature>
<evidence type="ECO:0000256" key="3">
    <source>
        <dbReference type="ARBA" id="ARBA00021035"/>
    </source>
</evidence>
<dbReference type="InterPro" id="IPR022637">
    <property type="entry name" value="DNA_polIII_beta_cen"/>
</dbReference>
<dbReference type="PIRSF" id="PIRSF000804">
    <property type="entry name" value="DNA_pol_III_b"/>
    <property type="match status" value="1"/>
</dbReference>
<accession>A0A7C3CHD4</accession>
<comment type="caution">
    <text evidence="14">The sequence shown here is derived from an EMBL/GenBank/DDBJ whole genome shotgun (WGS) entry which is preliminary data.</text>
</comment>
<keyword evidence="4 10" id="KW-0963">Cytoplasm</keyword>
<evidence type="ECO:0000256" key="6">
    <source>
        <dbReference type="ARBA" id="ARBA00022695"/>
    </source>
</evidence>
<evidence type="ECO:0000259" key="11">
    <source>
        <dbReference type="Pfam" id="PF00712"/>
    </source>
</evidence>
<dbReference type="GO" id="GO:0008408">
    <property type="term" value="F:3'-5' exonuclease activity"/>
    <property type="evidence" value="ECO:0007669"/>
    <property type="project" value="InterPro"/>
</dbReference>
<evidence type="ECO:0000256" key="2">
    <source>
        <dbReference type="ARBA" id="ARBA00010752"/>
    </source>
</evidence>
<feature type="domain" description="DNA polymerase III beta sliding clamp C-terminal" evidence="13">
    <location>
        <begin position="251"/>
        <end position="369"/>
    </location>
</feature>
<evidence type="ECO:0000256" key="7">
    <source>
        <dbReference type="ARBA" id="ARBA00022705"/>
    </source>
</evidence>
<sequence length="371" mass="41288">MKMKAVIEREKLLKILNRVQAVADRKSSMAILSTVLVEGRENVLSLSATDLEIGYRGEVPVEMEGEGAFCLPARKFYEIVRNFPRETLILEGEVEGGVEIRDLDQDITYRLSTFAPEDFPSLPDISGETVVEVPGETLEEMLEKTLYAAATDEARYALSGILVTREGENLRLVATDGHRLSLVDREVPGVEVLPLEEGVIVPRKAAQEIKRIASEEVVVRLGIQDHHFVVSSTEGILLARLIEGQFPDYRAVIPRDPGRRVLVHRERLAEALKRVSLLASDKYRVVRFDFAPGEVVLTGSGGELGEARERLPLSYEGDPFTINFNARYLLDVFNVMESEEVELDIGSERTPCRITGPEDPGFLALVMPMAV</sequence>
<dbReference type="Gene3D" id="3.70.10.10">
    <property type="match status" value="1"/>
</dbReference>
<dbReference type="CDD" id="cd00140">
    <property type="entry name" value="beta_clamp"/>
    <property type="match status" value="1"/>
</dbReference>
<dbReference type="PANTHER" id="PTHR30478:SF0">
    <property type="entry name" value="BETA SLIDING CLAMP"/>
    <property type="match status" value="1"/>
</dbReference>
<evidence type="ECO:0000313" key="14">
    <source>
        <dbReference type="EMBL" id="HFC98730.1"/>
    </source>
</evidence>
<dbReference type="GO" id="GO:0009360">
    <property type="term" value="C:DNA polymerase III complex"/>
    <property type="evidence" value="ECO:0007669"/>
    <property type="project" value="InterPro"/>
</dbReference>
<keyword evidence="6 10" id="KW-0548">Nucleotidyltransferase</keyword>
<feature type="domain" description="DNA polymerase III beta sliding clamp central" evidence="12">
    <location>
        <begin position="133"/>
        <end position="248"/>
    </location>
</feature>
<comment type="subcellular location">
    <subcellularLocation>
        <location evidence="1 10">Cytoplasm</location>
    </subcellularLocation>
</comment>
<keyword evidence="8 10" id="KW-0239">DNA-directed DNA polymerase</keyword>
<evidence type="ECO:0000256" key="5">
    <source>
        <dbReference type="ARBA" id="ARBA00022679"/>
    </source>
</evidence>
<dbReference type="Pfam" id="PF02768">
    <property type="entry name" value="DNA_pol3_beta_3"/>
    <property type="match status" value="1"/>
</dbReference>
<keyword evidence="5 10" id="KW-0808">Transferase</keyword>
<dbReference type="SMART" id="SM00480">
    <property type="entry name" value="POL3Bc"/>
    <property type="match status" value="1"/>
</dbReference>
<dbReference type="GO" id="GO:0003677">
    <property type="term" value="F:DNA binding"/>
    <property type="evidence" value="ECO:0007669"/>
    <property type="project" value="UniProtKB-UniRule"/>
</dbReference>
<evidence type="ECO:0000259" key="13">
    <source>
        <dbReference type="Pfam" id="PF02768"/>
    </source>
</evidence>
<evidence type="ECO:0000256" key="4">
    <source>
        <dbReference type="ARBA" id="ARBA00022490"/>
    </source>
</evidence>
<reference evidence="14" key="1">
    <citation type="journal article" date="2020" name="mSystems">
        <title>Genome- and Community-Level Interaction Insights into Carbon Utilization and Element Cycling Functions of Hydrothermarchaeota in Hydrothermal Sediment.</title>
        <authorList>
            <person name="Zhou Z."/>
            <person name="Liu Y."/>
            <person name="Xu W."/>
            <person name="Pan J."/>
            <person name="Luo Z.H."/>
            <person name="Li M."/>
        </authorList>
    </citation>
    <scope>NUCLEOTIDE SEQUENCE [LARGE SCALE GENOMIC DNA]</scope>
    <source>
        <strain evidence="14">HyVt-483</strain>
    </source>
</reference>
<dbReference type="InterPro" id="IPR046938">
    <property type="entry name" value="DNA_clamp_sf"/>
</dbReference>